<dbReference type="InterPro" id="IPR005225">
    <property type="entry name" value="Small_GTP-bd"/>
</dbReference>
<evidence type="ECO:0000256" key="7">
    <source>
        <dbReference type="ARBA" id="ARBA00032345"/>
    </source>
</evidence>
<evidence type="ECO:0000256" key="8">
    <source>
        <dbReference type="HAMAP-Rule" id="MF_00195"/>
    </source>
</evidence>
<evidence type="ECO:0000256" key="5">
    <source>
        <dbReference type="ARBA" id="ARBA00022741"/>
    </source>
</evidence>
<dbReference type="Pfam" id="PF14714">
    <property type="entry name" value="KH_dom-like"/>
    <property type="match status" value="1"/>
</dbReference>
<dbReference type="CDD" id="cd01894">
    <property type="entry name" value="EngA1"/>
    <property type="match status" value="1"/>
</dbReference>
<dbReference type="Gene3D" id="3.30.300.20">
    <property type="match status" value="1"/>
</dbReference>
<dbReference type="GO" id="GO:0042254">
    <property type="term" value="P:ribosome biogenesis"/>
    <property type="evidence" value="ECO:0007669"/>
    <property type="project" value="UniProtKB-KW"/>
</dbReference>
<evidence type="ECO:0000256" key="9">
    <source>
        <dbReference type="PROSITE-ProRule" id="PRU01049"/>
    </source>
</evidence>
<evidence type="ECO:0000256" key="4">
    <source>
        <dbReference type="ARBA" id="ARBA00022737"/>
    </source>
</evidence>
<reference evidence="13" key="1">
    <citation type="submission" date="2021-01" db="EMBL/GenBank/DDBJ databases">
        <title>Description of Breznakiella homolactica.</title>
        <authorList>
            <person name="Song Y."/>
            <person name="Brune A."/>
        </authorList>
    </citation>
    <scope>NUCLEOTIDE SEQUENCE</scope>
    <source>
        <strain evidence="13">RmG30</strain>
    </source>
</reference>
<dbReference type="InterPro" id="IPR031166">
    <property type="entry name" value="G_ENGA"/>
</dbReference>
<evidence type="ECO:0000256" key="1">
    <source>
        <dbReference type="ARBA" id="ARBA00008279"/>
    </source>
</evidence>
<dbReference type="InterPro" id="IPR032859">
    <property type="entry name" value="KH_dom-like"/>
</dbReference>
<feature type="binding site" evidence="8">
    <location>
        <begin position="66"/>
        <end position="70"/>
    </location>
    <ligand>
        <name>GTP</name>
        <dbReference type="ChEBI" id="CHEBI:37565"/>
        <label>1</label>
    </ligand>
</feature>
<dbReference type="NCBIfam" id="TIGR00231">
    <property type="entry name" value="small_GTP"/>
    <property type="match status" value="2"/>
</dbReference>
<dbReference type="InterPro" id="IPR006073">
    <property type="entry name" value="GTP-bd"/>
</dbReference>
<evidence type="ECO:0000256" key="10">
    <source>
        <dbReference type="RuleBase" id="RU004481"/>
    </source>
</evidence>
<dbReference type="FunFam" id="3.40.50.300:FF:000040">
    <property type="entry name" value="GTPase Der"/>
    <property type="match status" value="1"/>
</dbReference>
<comment type="function">
    <text evidence="8 10">GTPase that plays an essential role in the late steps of ribosome biogenesis.</text>
</comment>
<comment type="subunit">
    <text evidence="8">Associates with the 50S ribosomal subunit.</text>
</comment>
<dbReference type="Gene3D" id="3.40.50.300">
    <property type="entry name" value="P-loop containing nucleotide triphosphate hydrolases"/>
    <property type="match status" value="2"/>
</dbReference>
<evidence type="ECO:0000256" key="6">
    <source>
        <dbReference type="ARBA" id="ARBA00023134"/>
    </source>
</evidence>
<dbReference type="KEGG" id="bhc:JFL75_06395"/>
<accession>A0A7T7XQA2</accession>
<dbReference type="EMBL" id="CP067089">
    <property type="protein sequence ID" value="QQO10540.1"/>
    <property type="molecule type" value="Genomic_DNA"/>
</dbReference>
<evidence type="ECO:0000256" key="2">
    <source>
        <dbReference type="ARBA" id="ARBA00020953"/>
    </source>
</evidence>
<evidence type="ECO:0000256" key="3">
    <source>
        <dbReference type="ARBA" id="ARBA00022517"/>
    </source>
</evidence>
<dbReference type="InterPro" id="IPR015946">
    <property type="entry name" value="KH_dom-like_a/b"/>
</dbReference>
<feature type="compositionally biased region" description="Basic residues" evidence="11">
    <location>
        <begin position="504"/>
        <end position="517"/>
    </location>
</feature>
<sequence>MNFEYGIQYRNLPVVALVGRPNVGKSTLFNRLLHKRRVITDPTPGVTRDPVGADAFIANRPVRLIDTGGFKLDREELDGLVVERTLETLETADLIVLILEAGELTPEDEEFIKFLRPHQDRLMVAVNKTEGGRREADAWNLLSYGFDSVYMISAEHGDNIGDLEDAIVKRLDFSNVEVDTAEERGIRLALVGKPNTGKSTLSNRLTASAASIVSDIPGTTRDVVEGSFYYKDRLFTVLDTAGIRRKSRVNENIEYYSVNRAIKSLDDADVVLLMIDANEGLSDQDKKITALAHERGRGIIMVLNKWDTMPQIKNTFTAASDRIRFLFGKMDYAPIVAVSAIDGTGVGELLDTALKMYRQLTRKVDTGPLNQALERWLEEYPPPIGPKTRFKIKYVTQVSENPVKFVFFVSRPQAVTESYESYLRNKIRKDLGFSMIPVQIELRASRTDQTTARKELETRRALNKTRPEGSPAAPKKRGPGTEPARQGSSGPKSPGQSASGGGKAKAKHSRGTSRKRR</sequence>
<feature type="binding site" evidence="8">
    <location>
        <begin position="304"/>
        <end position="307"/>
    </location>
    <ligand>
        <name>GTP</name>
        <dbReference type="ChEBI" id="CHEBI:37565"/>
        <label>2</label>
    </ligand>
</feature>
<comment type="similarity">
    <text evidence="1 8 9 10">Belongs to the TRAFAC class TrmE-Era-EngA-EngB-Septin-like GTPase superfamily. EngA (Der) GTPase family.</text>
</comment>
<feature type="binding site" evidence="8">
    <location>
        <begin position="127"/>
        <end position="130"/>
    </location>
    <ligand>
        <name>GTP</name>
        <dbReference type="ChEBI" id="CHEBI:37565"/>
        <label>1</label>
    </ligand>
</feature>
<evidence type="ECO:0000256" key="11">
    <source>
        <dbReference type="SAM" id="MobiDB-lite"/>
    </source>
</evidence>
<dbReference type="GO" id="GO:0005525">
    <property type="term" value="F:GTP binding"/>
    <property type="evidence" value="ECO:0007669"/>
    <property type="project" value="UniProtKB-UniRule"/>
</dbReference>
<dbReference type="AlphaFoldDB" id="A0A7T7XQA2"/>
<dbReference type="PRINTS" id="PR00326">
    <property type="entry name" value="GTP1OBG"/>
</dbReference>
<dbReference type="PANTHER" id="PTHR43834">
    <property type="entry name" value="GTPASE DER"/>
    <property type="match status" value="1"/>
</dbReference>
<keyword evidence="14" id="KW-1185">Reference proteome</keyword>
<dbReference type="PROSITE" id="PS51712">
    <property type="entry name" value="G_ENGA"/>
    <property type="match status" value="1"/>
</dbReference>
<keyword evidence="5 8" id="KW-0547">Nucleotide-binding</keyword>
<dbReference type="PIRSF" id="PIRSF006485">
    <property type="entry name" value="GTP-binding_EngA"/>
    <property type="match status" value="1"/>
</dbReference>
<feature type="binding site" evidence="8">
    <location>
        <begin position="239"/>
        <end position="243"/>
    </location>
    <ligand>
        <name>GTP</name>
        <dbReference type="ChEBI" id="CHEBI:37565"/>
        <label>2</label>
    </ligand>
</feature>
<feature type="binding site" evidence="8">
    <location>
        <begin position="192"/>
        <end position="199"/>
    </location>
    <ligand>
        <name>GTP</name>
        <dbReference type="ChEBI" id="CHEBI:37565"/>
        <label>2</label>
    </ligand>
</feature>
<feature type="region of interest" description="Disordered" evidence="11">
    <location>
        <begin position="446"/>
        <end position="517"/>
    </location>
</feature>
<dbReference type="Pfam" id="PF01926">
    <property type="entry name" value="MMR_HSR1"/>
    <property type="match status" value="2"/>
</dbReference>
<dbReference type="Proteomes" id="UP000595917">
    <property type="component" value="Chromosome"/>
</dbReference>
<keyword evidence="3 8" id="KW-0690">Ribosome biogenesis</keyword>
<evidence type="ECO:0000313" key="13">
    <source>
        <dbReference type="EMBL" id="QQO10540.1"/>
    </source>
</evidence>
<proteinExistence type="inferred from homology"/>
<dbReference type="SUPFAM" id="SSF52540">
    <property type="entry name" value="P-loop containing nucleoside triphosphate hydrolases"/>
    <property type="match status" value="2"/>
</dbReference>
<evidence type="ECO:0000259" key="12">
    <source>
        <dbReference type="PROSITE" id="PS51712"/>
    </source>
</evidence>
<dbReference type="InterPro" id="IPR016484">
    <property type="entry name" value="GTPase_Der"/>
</dbReference>
<organism evidence="13 14">
    <name type="scientific">Breznakiella homolactica</name>
    <dbReference type="NCBI Taxonomy" id="2798577"/>
    <lineage>
        <taxon>Bacteria</taxon>
        <taxon>Pseudomonadati</taxon>
        <taxon>Spirochaetota</taxon>
        <taxon>Spirochaetia</taxon>
        <taxon>Spirochaetales</taxon>
        <taxon>Breznakiellaceae</taxon>
        <taxon>Breznakiella</taxon>
    </lineage>
</organism>
<evidence type="ECO:0000313" key="14">
    <source>
        <dbReference type="Proteomes" id="UP000595917"/>
    </source>
</evidence>
<dbReference type="CDD" id="cd01895">
    <property type="entry name" value="EngA2"/>
    <property type="match status" value="1"/>
</dbReference>
<keyword evidence="4 10" id="KW-0677">Repeat</keyword>
<name>A0A7T7XQA2_9SPIR</name>
<protein>
    <recommendedName>
        <fullName evidence="2 8">GTPase Der</fullName>
    </recommendedName>
    <alternativeName>
        <fullName evidence="7 8">GTP-binding protein EngA</fullName>
    </alternativeName>
</protein>
<feature type="compositionally biased region" description="Low complexity" evidence="11">
    <location>
        <begin position="486"/>
        <end position="497"/>
    </location>
</feature>
<feature type="domain" description="EngA-type G" evidence="12">
    <location>
        <begin position="186"/>
        <end position="361"/>
    </location>
</feature>
<gene>
    <name evidence="8 13" type="primary">der</name>
    <name evidence="13" type="ORF">JFL75_06395</name>
</gene>
<dbReference type="RefSeq" id="WP_215627845.1">
    <property type="nucleotide sequence ID" value="NZ_CP067089.2"/>
</dbReference>
<dbReference type="GO" id="GO:0043022">
    <property type="term" value="F:ribosome binding"/>
    <property type="evidence" value="ECO:0007669"/>
    <property type="project" value="TreeGrafter"/>
</dbReference>
<dbReference type="PANTHER" id="PTHR43834:SF6">
    <property type="entry name" value="GTPASE DER"/>
    <property type="match status" value="1"/>
</dbReference>
<dbReference type="InterPro" id="IPR027417">
    <property type="entry name" value="P-loop_NTPase"/>
</dbReference>
<dbReference type="NCBIfam" id="TIGR03594">
    <property type="entry name" value="GTPase_EngA"/>
    <property type="match status" value="1"/>
</dbReference>
<feature type="binding site" evidence="8">
    <location>
        <begin position="19"/>
        <end position="26"/>
    </location>
    <ligand>
        <name>GTP</name>
        <dbReference type="ChEBI" id="CHEBI:37565"/>
        <label>1</label>
    </ligand>
</feature>
<feature type="compositionally biased region" description="Basic and acidic residues" evidence="11">
    <location>
        <begin position="446"/>
        <end position="460"/>
    </location>
</feature>
<dbReference type="HAMAP" id="MF_00195">
    <property type="entry name" value="GTPase_Der"/>
    <property type="match status" value="1"/>
</dbReference>
<keyword evidence="6 8" id="KW-0342">GTP-binding</keyword>